<protein>
    <submittedName>
        <fullName evidence="2">Uncharacterized protein</fullName>
    </submittedName>
</protein>
<gene>
    <name evidence="2" type="ORF">LIER_28762</name>
</gene>
<name>A0AAV3RKG5_LITER</name>
<feature type="region of interest" description="Disordered" evidence="1">
    <location>
        <begin position="30"/>
        <end position="67"/>
    </location>
</feature>
<evidence type="ECO:0000313" key="2">
    <source>
        <dbReference type="EMBL" id="GAA0175625.1"/>
    </source>
</evidence>
<proteinExistence type="predicted"/>
<keyword evidence="3" id="KW-1185">Reference proteome</keyword>
<dbReference type="AlphaFoldDB" id="A0AAV3RKG5"/>
<reference evidence="2 3" key="1">
    <citation type="submission" date="2024-01" db="EMBL/GenBank/DDBJ databases">
        <title>The complete chloroplast genome sequence of Lithospermum erythrorhizon: insights into the phylogenetic relationship among Boraginaceae species and the maternal lineages of purple gromwells.</title>
        <authorList>
            <person name="Okada T."/>
            <person name="Watanabe K."/>
        </authorList>
    </citation>
    <scope>NUCLEOTIDE SEQUENCE [LARGE SCALE GENOMIC DNA]</scope>
</reference>
<dbReference type="EMBL" id="BAABME010009687">
    <property type="protein sequence ID" value="GAA0175625.1"/>
    <property type="molecule type" value="Genomic_DNA"/>
</dbReference>
<organism evidence="2 3">
    <name type="scientific">Lithospermum erythrorhizon</name>
    <name type="common">Purple gromwell</name>
    <name type="synonym">Lithospermum officinale var. erythrorhizon</name>
    <dbReference type="NCBI Taxonomy" id="34254"/>
    <lineage>
        <taxon>Eukaryota</taxon>
        <taxon>Viridiplantae</taxon>
        <taxon>Streptophyta</taxon>
        <taxon>Embryophyta</taxon>
        <taxon>Tracheophyta</taxon>
        <taxon>Spermatophyta</taxon>
        <taxon>Magnoliopsida</taxon>
        <taxon>eudicotyledons</taxon>
        <taxon>Gunneridae</taxon>
        <taxon>Pentapetalae</taxon>
        <taxon>asterids</taxon>
        <taxon>lamiids</taxon>
        <taxon>Boraginales</taxon>
        <taxon>Boraginaceae</taxon>
        <taxon>Boraginoideae</taxon>
        <taxon>Lithospermeae</taxon>
        <taxon>Lithospermum</taxon>
    </lineage>
</organism>
<dbReference type="Proteomes" id="UP001454036">
    <property type="component" value="Unassembled WGS sequence"/>
</dbReference>
<comment type="caution">
    <text evidence="2">The sequence shown here is derived from an EMBL/GenBank/DDBJ whole genome shotgun (WGS) entry which is preliminary data.</text>
</comment>
<evidence type="ECO:0000313" key="3">
    <source>
        <dbReference type="Proteomes" id="UP001454036"/>
    </source>
</evidence>
<feature type="compositionally biased region" description="Basic and acidic residues" evidence="1">
    <location>
        <begin position="30"/>
        <end position="39"/>
    </location>
</feature>
<feature type="compositionally biased region" description="Basic and acidic residues" evidence="1">
    <location>
        <begin position="47"/>
        <end position="67"/>
    </location>
</feature>
<sequence>MPKFKTFSGFGDPDNHLKSFDSQLSFWASDDEKRTREAHTPVLKIQEAAKDNDPKKKESEKHGEPHEELELVRFRVEQKSKTFRIGMKLPPIHRKELICLVREFEKVFAWAPEDMPGVDTELSLHRLHADSSYRPVKQKKRNFLDEKNLAIQKEVEEVVNVGNQ</sequence>
<accession>A0AAV3RKG5</accession>
<evidence type="ECO:0000256" key="1">
    <source>
        <dbReference type="SAM" id="MobiDB-lite"/>
    </source>
</evidence>